<feature type="non-terminal residue" evidence="2">
    <location>
        <position position="361"/>
    </location>
</feature>
<dbReference type="EMBL" id="LAZR01033507">
    <property type="protein sequence ID" value="KKL47888.1"/>
    <property type="molecule type" value="Genomic_DNA"/>
</dbReference>
<evidence type="ECO:0000256" key="1">
    <source>
        <dbReference type="SAM" id="MobiDB-lite"/>
    </source>
</evidence>
<protein>
    <submittedName>
        <fullName evidence="2">Uncharacterized protein</fullName>
    </submittedName>
</protein>
<sequence length="361" mass="39186">MDYSSSESSPTTTEIGTSSGADANTVDANDIFIIGSNVYVFDSEGRSATVKWVVWDVDTAPFTEKATVNNGDSDTFSAFGIVTGNNYYTYTSGLNFIDVIEYDDTGPTLTLHSAGQSLNGYELSDDLNQRGTAYDGLNIIFLLGEFTSGDNNIYLIQYSISGVSFTPKGQFNIALMLDRNIVSGGFEKAYHLTEDKIYQLITKQTNQLYLISNVSPSQSNWNAITDNLLQDEGGNMFEFKDLSSEVYDAEISHGRMNTPFANMRISDTIKISSGMFIQLTDQFTSAGNSTANAVVFEGLVQEFTEEPLQEVSIRSQAIEIDNIFPAGDFSGSSQSIINSLITTLASYITPGTLAAGQAMGT</sequence>
<evidence type="ECO:0000313" key="2">
    <source>
        <dbReference type="EMBL" id="KKL47888.1"/>
    </source>
</evidence>
<comment type="caution">
    <text evidence="2">The sequence shown here is derived from an EMBL/GenBank/DDBJ whole genome shotgun (WGS) entry which is preliminary data.</text>
</comment>
<accession>A0A0F9CEU4</accession>
<feature type="compositionally biased region" description="Low complexity" evidence="1">
    <location>
        <begin position="1"/>
        <end position="20"/>
    </location>
</feature>
<reference evidence="2" key="1">
    <citation type="journal article" date="2015" name="Nature">
        <title>Complex archaea that bridge the gap between prokaryotes and eukaryotes.</title>
        <authorList>
            <person name="Spang A."/>
            <person name="Saw J.H."/>
            <person name="Jorgensen S.L."/>
            <person name="Zaremba-Niedzwiedzka K."/>
            <person name="Martijn J."/>
            <person name="Lind A.E."/>
            <person name="van Eijk R."/>
            <person name="Schleper C."/>
            <person name="Guy L."/>
            <person name="Ettema T.J."/>
        </authorList>
    </citation>
    <scope>NUCLEOTIDE SEQUENCE</scope>
</reference>
<dbReference type="AlphaFoldDB" id="A0A0F9CEU4"/>
<gene>
    <name evidence="2" type="ORF">LCGC14_2331020</name>
</gene>
<feature type="region of interest" description="Disordered" evidence="1">
    <location>
        <begin position="1"/>
        <end position="21"/>
    </location>
</feature>
<proteinExistence type="predicted"/>
<organism evidence="2">
    <name type="scientific">marine sediment metagenome</name>
    <dbReference type="NCBI Taxonomy" id="412755"/>
    <lineage>
        <taxon>unclassified sequences</taxon>
        <taxon>metagenomes</taxon>
        <taxon>ecological metagenomes</taxon>
    </lineage>
</organism>
<name>A0A0F9CEU4_9ZZZZ</name>